<dbReference type="KEGG" id="azq:G3580_18805"/>
<feature type="transmembrane region" description="Helical" evidence="1">
    <location>
        <begin position="21"/>
        <end position="40"/>
    </location>
</feature>
<sequence length="189" mass="19986">MHDISDLDPDGLPSNRRLVKATLVALAIAGALLVTTILPAEYGIDPTGVGKATGLTALHASGVEAAAGEPTARGPLREIGTPYRSNTLTVPLAPHQGAEIKAVMDQGQGFVFQWKAEGGPVYVDMHGEPPDAPQDVFTSFRVAESLAGASGSFTAPFKGVHGWYWENRGDTPVTIHLQTSGFYETLYMP</sequence>
<organism evidence="2 3">
    <name type="scientific">Nitrogeniibacter mangrovi</name>
    <dbReference type="NCBI Taxonomy" id="2016596"/>
    <lineage>
        <taxon>Bacteria</taxon>
        <taxon>Pseudomonadati</taxon>
        <taxon>Pseudomonadota</taxon>
        <taxon>Betaproteobacteria</taxon>
        <taxon>Rhodocyclales</taxon>
        <taxon>Zoogloeaceae</taxon>
        <taxon>Nitrogeniibacter</taxon>
    </lineage>
</organism>
<evidence type="ECO:0000313" key="2">
    <source>
        <dbReference type="EMBL" id="QID19935.1"/>
    </source>
</evidence>
<reference evidence="2 3" key="1">
    <citation type="submission" date="2020-02" db="EMBL/GenBank/DDBJ databases">
        <title>Nitrogenibacter mangrovi gen. nov., sp. nov. isolated from mangrove sediment, a denitrifying betaproteobacterium.</title>
        <authorList>
            <person name="Liao H."/>
            <person name="Tian Y."/>
        </authorList>
    </citation>
    <scope>NUCLEOTIDE SEQUENCE [LARGE SCALE GENOMIC DNA]</scope>
    <source>
        <strain evidence="2 3">M9-3-2</strain>
    </source>
</reference>
<dbReference type="AlphaFoldDB" id="A0A6C1BAN5"/>
<keyword evidence="1" id="KW-0812">Transmembrane</keyword>
<evidence type="ECO:0000256" key="1">
    <source>
        <dbReference type="SAM" id="Phobius"/>
    </source>
</evidence>
<dbReference type="EMBL" id="CP048836">
    <property type="protein sequence ID" value="QID19935.1"/>
    <property type="molecule type" value="Genomic_DNA"/>
</dbReference>
<keyword evidence="1" id="KW-0472">Membrane</keyword>
<gene>
    <name evidence="2" type="ORF">G3580_18805</name>
</gene>
<keyword evidence="3" id="KW-1185">Reference proteome</keyword>
<protein>
    <recommendedName>
        <fullName evidence="4">Transmembrane anchor protein</fullName>
    </recommendedName>
</protein>
<evidence type="ECO:0008006" key="4">
    <source>
        <dbReference type="Google" id="ProtNLM"/>
    </source>
</evidence>
<dbReference type="Proteomes" id="UP000501991">
    <property type="component" value="Chromosome"/>
</dbReference>
<name>A0A6C1BAN5_9RHOO</name>
<evidence type="ECO:0000313" key="3">
    <source>
        <dbReference type="Proteomes" id="UP000501991"/>
    </source>
</evidence>
<proteinExistence type="predicted"/>
<keyword evidence="1" id="KW-1133">Transmembrane helix</keyword>
<accession>A0A6C1BAN5</accession>